<feature type="domain" description="2EXR" evidence="1">
    <location>
        <begin position="18"/>
        <end position="82"/>
    </location>
</feature>
<dbReference type="OrthoDB" id="3501032at2759"/>
<dbReference type="EMBL" id="KQ964275">
    <property type="protein sequence ID" value="KXJ85742.1"/>
    <property type="molecule type" value="Genomic_DNA"/>
</dbReference>
<keyword evidence="3" id="KW-1185">Reference proteome</keyword>
<evidence type="ECO:0000313" key="3">
    <source>
        <dbReference type="Proteomes" id="UP000070501"/>
    </source>
</evidence>
<evidence type="ECO:0000313" key="2">
    <source>
        <dbReference type="EMBL" id="KXJ85742.1"/>
    </source>
</evidence>
<feature type="non-terminal residue" evidence="2">
    <location>
        <position position="84"/>
    </location>
</feature>
<feature type="non-terminal residue" evidence="2">
    <location>
        <position position="1"/>
    </location>
</feature>
<name>A0A136ILA6_9PEZI</name>
<dbReference type="Pfam" id="PF20150">
    <property type="entry name" value="2EXR"/>
    <property type="match status" value="1"/>
</dbReference>
<dbReference type="InParanoid" id="A0A136ILA6"/>
<dbReference type="Proteomes" id="UP000070501">
    <property type="component" value="Unassembled WGS sequence"/>
</dbReference>
<proteinExistence type="predicted"/>
<gene>
    <name evidence="2" type="ORF">Micbo1qcDRAFT_169129</name>
</gene>
<dbReference type="AlphaFoldDB" id="A0A136ILA6"/>
<evidence type="ECO:0000259" key="1">
    <source>
        <dbReference type="Pfam" id="PF20150"/>
    </source>
</evidence>
<organism evidence="2 3">
    <name type="scientific">Microdochium bolleyi</name>
    <dbReference type="NCBI Taxonomy" id="196109"/>
    <lineage>
        <taxon>Eukaryota</taxon>
        <taxon>Fungi</taxon>
        <taxon>Dikarya</taxon>
        <taxon>Ascomycota</taxon>
        <taxon>Pezizomycotina</taxon>
        <taxon>Sordariomycetes</taxon>
        <taxon>Xylariomycetidae</taxon>
        <taxon>Xylariales</taxon>
        <taxon>Microdochiaceae</taxon>
        <taxon>Microdochium</taxon>
    </lineage>
</organism>
<reference evidence="3" key="1">
    <citation type="submission" date="2016-02" db="EMBL/GenBank/DDBJ databases">
        <title>Draft genome sequence of Microdochium bolleyi, a fungal endophyte of beachgrass.</title>
        <authorList>
            <consortium name="DOE Joint Genome Institute"/>
            <person name="David A.S."/>
            <person name="May G."/>
            <person name="Haridas S."/>
            <person name="Lim J."/>
            <person name="Wang M."/>
            <person name="Labutti K."/>
            <person name="Lipzen A."/>
            <person name="Barry K."/>
            <person name="Grigoriev I.V."/>
        </authorList>
    </citation>
    <scope>NUCLEOTIDE SEQUENCE [LARGE SCALE GENOMIC DNA]</scope>
    <source>
        <strain evidence="3">J235TASD1</strain>
    </source>
</reference>
<protein>
    <recommendedName>
        <fullName evidence="1">2EXR domain-containing protein</fullName>
    </recommendedName>
</protein>
<sequence>METLPLRKKKRRRDAPHFPNFTRLPYELREAIWKLYWPEHAQTQVLFFEVTHCRAEGHHELLVCAAASMAEITRTPRTLLAVHH</sequence>
<accession>A0A136ILA6</accession>
<dbReference type="InterPro" id="IPR045518">
    <property type="entry name" value="2EXR"/>
</dbReference>